<dbReference type="EMBL" id="JOSX01000010">
    <property type="protein sequence ID" value="KEK16117.1"/>
    <property type="molecule type" value="Genomic_DNA"/>
</dbReference>
<dbReference type="SUPFAM" id="SSF52833">
    <property type="entry name" value="Thioredoxin-like"/>
    <property type="match status" value="1"/>
</dbReference>
<dbReference type="CDD" id="cd02976">
    <property type="entry name" value="NrdH"/>
    <property type="match status" value="1"/>
</dbReference>
<evidence type="ECO:0000313" key="2">
    <source>
        <dbReference type="EMBL" id="KEK16117.1"/>
    </source>
</evidence>
<feature type="domain" description="Glutaredoxin" evidence="1">
    <location>
        <begin position="4"/>
        <end position="55"/>
    </location>
</feature>
<comment type="caution">
    <text evidence="2">The sequence shown here is derived from an EMBL/GenBank/DDBJ whole genome shotgun (WGS) entry which is preliminary data.</text>
</comment>
<dbReference type="PROSITE" id="PS51354">
    <property type="entry name" value="GLUTAREDOXIN_2"/>
    <property type="match status" value="1"/>
</dbReference>
<evidence type="ECO:0000313" key="3">
    <source>
        <dbReference type="Proteomes" id="UP000027731"/>
    </source>
</evidence>
<name>A0A073JNE8_LIMRT</name>
<dbReference type="Gene3D" id="3.40.30.10">
    <property type="entry name" value="Glutaredoxin"/>
    <property type="match status" value="1"/>
</dbReference>
<dbReference type="Pfam" id="PF00462">
    <property type="entry name" value="Glutaredoxin"/>
    <property type="match status" value="1"/>
</dbReference>
<dbReference type="InterPro" id="IPR002109">
    <property type="entry name" value="Glutaredoxin"/>
</dbReference>
<dbReference type="AlphaFoldDB" id="A0A073JNE8"/>
<sequence length="87" mass="10000">MIKVKIYTKENCPACMMTKKLFNELGVDYKEVIVLQDSPILEVLRKQGWHSFPVVEWLDDEGIGDAWSGFKPDNIKEVASYYGQSID</sequence>
<protein>
    <submittedName>
        <fullName evidence="2">Glutaredoxin</fullName>
    </submittedName>
</protein>
<evidence type="ECO:0000259" key="1">
    <source>
        <dbReference type="Pfam" id="PF00462"/>
    </source>
</evidence>
<gene>
    <name evidence="2" type="ORF">LR3_08640</name>
</gene>
<dbReference type="InterPro" id="IPR036249">
    <property type="entry name" value="Thioredoxin-like_sf"/>
</dbReference>
<proteinExistence type="predicted"/>
<accession>A0A073JNE8</accession>
<dbReference type="PATRIC" id="fig|1598.90.peg.526"/>
<organism evidence="2 3">
    <name type="scientific">Limosilactobacillus reuteri</name>
    <name type="common">Lactobacillus reuteri</name>
    <dbReference type="NCBI Taxonomy" id="1598"/>
    <lineage>
        <taxon>Bacteria</taxon>
        <taxon>Bacillati</taxon>
        <taxon>Bacillota</taxon>
        <taxon>Bacilli</taxon>
        <taxon>Lactobacillales</taxon>
        <taxon>Lactobacillaceae</taxon>
        <taxon>Limosilactobacillus</taxon>
    </lineage>
</organism>
<reference evidence="2 3" key="1">
    <citation type="submission" date="2014-06" db="EMBL/GenBank/DDBJ databases">
        <title>Genetic determinant of reutericyclin biosynthesis of Lactobacillus reuteri.</title>
        <authorList>
            <person name="Lin X."/>
            <person name="Duar R."/>
            <person name="Walter J."/>
            <person name="Gaenzle M."/>
        </authorList>
    </citation>
    <scope>NUCLEOTIDE SEQUENCE [LARGE SCALE GENOMIC DNA]</scope>
    <source>
        <strain evidence="2 3">LTH2584</strain>
    </source>
</reference>
<dbReference type="Proteomes" id="UP000027731">
    <property type="component" value="Unassembled WGS sequence"/>
</dbReference>